<dbReference type="InterPro" id="IPR023296">
    <property type="entry name" value="Glyco_hydro_beta-prop_sf"/>
</dbReference>
<dbReference type="SUPFAM" id="SSF75005">
    <property type="entry name" value="Arabinanase/levansucrase/invertase"/>
    <property type="match status" value="1"/>
</dbReference>
<evidence type="ECO:0000259" key="4">
    <source>
        <dbReference type="Pfam" id="PF20578"/>
    </source>
</evidence>
<keyword evidence="6" id="KW-1185">Reference proteome</keyword>
<dbReference type="InterPro" id="IPR046780">
    <property type="entry name" value="aBig_2"/>
</dbReference>
<dbReference type="Pfam" id="PF13385">
    <property type="entry name" value="Laminin_G_3"/>
    <property type="match status" value="1"/>
</dbReference>
<sequence>MNTRVRKGFSVLLSALMLFLLLPAQIILADETTNAANGLIAHYDMSKAGSKLTDVSGNGLDAEYVGFQDSDFVKDQGATVLNFTGDKSKYVKLPKGLINSESFTIETKFTTSTKAAQWLYTLGTKSGTWPNVNNYVFLNPMQGNGSVRFGIKDATTELLFQNATLKSGEYNTFTAAFEPGNITLYLNGELVGNIAHTYSVMDILAAGTDSAANEIGYLGKSLYTPDAAFVGKLADFKVYNYTLSAEEVKQNEALPDELLVEEAKQQLEIPNASDIRGNITLPSTGYKGAQITWATDRPDVVNLNEITNDNYDNMPPGVVTRQDADTQVKLTATLTSGSASATKDITLTVKAKSAKPDLQKYLFTHFTGESATGEQIYFAGSEDGLHWTDLNDGNPVLTSDLGEKGVRDPFIMRSAEGDKFYIIATDLRIASGKGWGMLSRTEANRSSYGNRTIW</sequence>
<keyword evidence="3" id="KW-0732">Signal</keyword>
<reference evidence="5 6" key="1">
    <citation type="journal article" date="2024" name="Int. J. Syst. Evol. Microbiol.">
        <title>Paenibacillus hexagrammi sp. nov., a novel bacterium isolated from the gut content of Hexagrammos agrammus.</title>
        <authorList>
            <person name="Jung H.K."/>
            <person name="Kim D.G."/>
            <person name="Zin H."/>
            <person name="Park J."/>
            <person name="Jung H."/>
            <person name="Kim Y.O."/>
            <person name="Kong H.J."/>
            <person name="Kim J.W."/>
            <person name="Kim Y.S."/>
        </authorList>
    </citation>
    <scope>NUCLEOTIDE SEQUENCE [LARGE SCALE GENOMIC DNA]</scope>
    <source>
        <strain evidence="5 6">YPD9-1</strain>
    </source>
</reference>
<dbReference type="EMBL" id="CP090978">
    <property type="protein sequence ID" value="UJF31419.1"/>
    <property type="molecule type" value="Genomic_DNA"/>
</dbReference>
<dbReference type="Pfam" id="PF20578">
    <property type="entry name" value="aBig_2"/>
    <property type="match status" value="1"/>
</dbReference>
<feature type="chain" id="PRO_5045149591" description="Atrophied bacterial Ig domain-containing protein" evidence="3">
    <location>
        <begin position="30"/>
        <end position="454"/>
    </location>
</feature>
<evidence type="ECO:0000256" key="2">
    <source>
        <dbReference type="ARBA" id="ARBA00023295"/>
    </source>
</evidence>
<protein>
    <recommendedName>
        <fullName evidence="4">Atrophied bacterial Ig domain-containing protein</fullName>
    </recommendedName>
</protein>
<dbReference type="RefSeq" id="WP_235117765.1">
    <property type="nucleotide sequence ID" value="NZ_CP090978.1"/>
</dbReference>
<feature type="domain" description="Atrophied bacterial Ig" evidence="4">
    <location>
        <begin position="260"/>
        <end position="351"/>
    </location>
</feature>
<dbReference type="Gene3D" id="2.60.120.200">
    <property type="match status" value="1"/>
</dbReference>
<keyword evidence="1" id="KW-0378">Hydrolase</keyword>
<gene>
    <name evidence="5" type="ORF">L0M14_16455</name>
</gene>
<evidence type="ECO:0000256" key="1">
    <source>
        <dbReference type="ARBA" id="ARBA00022801"/>
    </source>
</evidence>
<dbReference type="Gene3D" id="2.115.10.20">
    <property type="entry name" value="Glycosyl hydrolase domain, family 43"/>
    <property type="match status" value="1"/>
</dbReference>
<evidence type="ECO:0000313" key="5">
    <source>
        <dbReference type="EMBL" id="UJF31419.1"/>
    </source>
</evidence>
<keyword evidence="2" id="KW-0326">Glycosidase</keyword>
<feature type="signal peptide" evidence="3">
    <location>
        <begin position="1"/>
        <end position="29"/>
    </location>
</feature>
<accession>A0ABY3SDX0</accession>
<evidence type="ECO:0000256" key="3">
    <source>
        <dbReference type="SAM" id="SignalP"/>
    </source>
</evidence>
<dbReference type="Proteomes" id="UP001649230">
    <property type="component" value="Chromosome"/>
</dbReference>
<evidence type="ECO:0000313" key="6">
    <source>
        <dbReference type="Proteomes" id="UP001649230"/>
    </source>
</evidence>
<organism evidence="5 6">
    <name type="scientific">Paenibacillus hexagrammi</name>
    <dbReference type="NCBI Taxonomy" id="2908839"/>
    <lineage>
        <taxon>Bacteria</taxon>
        <taxon>Bacillati</taxon>
        <taxon>Bacillota</taxon>
        <taxon>Bacilli</taxon>
        <taxon>Bacillales</taxon>
        <taxon>Paenibacillaceae</taxon>
        <taxon>Paenibacillus</taxon>
    </lineage>
</organism>
<dbReference type="SUPFAM" id="SSF49899">
    <property type="entry name" value="Concanavalin A-like lectins/glucanases"/>
    <property type="match status" value="1"/>
</dbReference>
<proteinExistence type="predicted"/>
<name>A0ABY3SDX0_9BACL</name>
<dbReference type="InterPro" id="IPR013320">
    <property type="entry name" value="ConA-like_dom_sf"/>
</dbReference>